<reference evidence="3" key="1">
    <citation type="submission" date="2017-01" db="EMBL/GenBank/DDBJ databases">
        <authorList>
            <person name="Varghese N."/>
            <person name="Submissions S."/>
        </authorList>
    </citation>
    <scope>NUCLEOTIDE SEQUENCE [LARGE SCALE GENOMIC DNA]</scope>
    <source>
        <strain evidence="3">type strain: HArc-</strain>
    </source>
</reference>
<dbReference type="PANTHER" id="PTHR42912:SF45">
    <property type="entry name" value="23S RRNA (GUANINE(745)-N(1))-METHYLTRANSFERASE"/>
    <property type="match status" value="1"/>
</dbReference>
<dbReference type="GO" id="GO:0008168">
    <property type="term" value="F:methyltransferase activity"/>
    <property type="evidence" value="ECO:0007669"/>
    <property type="project" value="UniProtKB-KW"/>
</dbReference>
<dbReference type="CDD" id="cd02440">
    <property type="entry name" value="AdoMet_MTases"/>
    <property type="match status" value="1"/>
</dbReference>
<name>A0A1N7GC10_9EURY</name>
<dbReference type="Proteomes" id="UP000185936">
    <property type="component" value="Unassembled WGS sequence"/>
</dbReference>
<dbReference type="InterPro" id="IPR029063">
    <property type="entry name" value="SAM-dependent_MTases_sf"/>
</dbReference>
<dbReference type="EMBL" id="FTNR01000011">
    <property type="protein sequence ID" value="SIS10119.1"/>
    <property type="molecule type" value="Genomic_DNA"/>
</dbReference>
<keyword evidence="3" id="KW-1185">Reference proteome</keyword>
<keyword evidence="2" id="KW-0808">Transferase</keyword>
<dbReference type="Gene3D" id="3.40.50.150">
    <property type="entry name" value="Vaccinia Virus protein VP39"/>
    <property type="match status" value="1"/>
</dbReference>
<feature type="domain" description="Methyltransferase type 11" evidence="1">
    <location>
        <begin position="45"/>
        <end position="136"/>
    </location>
</feature>
<keyword evidence="2" id="KW-0489">Methyltransferase</keyword>
<evidence type="ECO:0000313" key="3">
    <source>
        <dbReference type="Proteomes" id="UP000185936"/>
    </source>
</evidence>
<dbReference type="GO" id="GO:0032259">
    <property type="term" value="P:methylation"/>
    <property type="evidence" value="ECO:0007669"/>
    <property type="project" value="UniProtKB-KW"/>
</dbReference>
<dbReference type="InterPro" id="IPR013216">
    <property type="entry name" value="Methyltransf_11"/>
</dbReference>
<evidence type="ECO:0000259" key="1">
    <source>
        <dbReference type="Pfam" id="PF08241"/>
    </source>
</evidence>
<dbReference type="PANTHER" id="PTHR42912">
    <property type="entry name" value="METHYLTRANSFERASE"/>
    <property type="match status" value="1"/>
</dbReference>
<dbReference type="STRING" id="308853.SAMN05421752_11118"/>
<accession>A0A1N7GC10</accession>
<dbReference type="InterPro" id="IPR050508">
    <property type="entry name" value="Methyltransf_Superfamily"/>
</dbReference>
<sequence>MDRQDIRHAWDAVADDYASTRRADGEDAALIDELLETLPDEPTVLDIGCGDGMRTLANLADVESIGLDLSSRQLELAAGNVPEAHLIQGEMTRLPLAANAVDAITAYHAVFHVPRTEHPAVYDEFARVLRPGGRLLATVGSSPYETTQRNWLGSGQSMFFSTPGRRRTQDALEAAGFEVIWERVVDDPLGSSVPFVLAEYQR</sequence>
<evidence type="ECO:0000313" key="2">
    <source>
        <dbReference type="EMBL" id="SIS10119.1"/>
    </source>
</evidence>
<proteinExistence type="predicted"/>
<organism evidence="2 3">
    <name type="scientific">Natronorubrum thiooxidans</name>
    <dbReference type="NCBI Taxonomy" id="308853"/>
    <lineage>
        <taxon>Archaea</taxon>
        <taxon>Methanobacteriati</taxon>
        <taxon>Methanobacteriota</taxon>
        <taxon>Stenosarchaea group</taxon>
        <taxon>Halobacteria</taxon>
        <taxon>Halobacteriales</taxon>
        <taxon>Natrialbaceae</taxon>
        <taxon>Natronorubrum</taxon>
    </lineage>
</organism>
<dbReference type="Pfam" id="PF08241">
    <property type="entry name" value="Methyltransf_11"/>
    <property type="match status" value="1"/>
</dbReference>
<dbReference type="RefSeq" id="WP_076609913.1">
    <property type="nucleotide sequence ID" value="NZ_FTNR01000011.1"/>
</dbReference>
<gene>
    <name evidence="2" type="ORF">SAMN05421752_11118</name>
</gene>
<protein>
    <submittedName>
        <fullName evidence="2">Methyltransferase domain-containing protein</fullName>
    </submittedName>
</protein>
<dbReference type="OrthoDB" id="8915at2157"/>
<dbReference type="AlphaFoldDB" id="A0A1N7GC10"/>
<dbReference type="SUPFAM" id="SSF53335">
    <property type="entry name" value="S-adenosyl-L-methionine-dependent methyltransferases"/>
    <property type="match status" value="1"/>
</dbReference>